<gene>
    <name evidence="7" type="ORF">SOO65_16020</name>
</gene>
<keyword evidence="3" id="KW-0408">Iron</keyword>
<dbReference type="Pfam" id="PF00355">
    <property type="entry name" value="Rieske"/>
    <property type="match status" value="1"/>
</dbReference>
<dbReference type="PRINTS" id="PR00162">
    <property type="entry name" value="RIESKE"/>
</dbReference>
<dbReference type="Pfam" id="PF01266">
    <property type="entry name" value="DAO"/>
    <property type="match status" value="1"/>
</dbReference>
<feature type="domain" description="Rieske" evidence="6">
    <location>
        <begin position="410"/>
        <end position="494"/>
    </location>
</feature>
<dbReference type="CDD" id="cd03477">
    <property type="entry name" value="Rieske_YhfW_C"/>
    <property type="match status" value="1"/>
</dbReference>
<dbReference type="InterPro" id="IPR038010">
    <property type="entry name" value="YhfW_C"/>
</dbReference>
<protein>
    <submittedName>
        <fullName evidence="7">FAD-dependent oxidoreductase</fullName>
        <ecNumber evidence="7">1.-.-.-</ecNumber>
    </submittedName>
</protein>
<dbReference type="InterPro" id="IPR005805">
    <property type="entry name" value="Rieske_Fe-S_prot_C"/>
</dbReference>
<dbReference type="EMBL" id="CP139487">
    <property type="protein sequence ID" value="WPU64202.1"/>
    <property type="molecule type" value="Genomic_DNA"/>
</dbReference>
<dbReference type="InterPro" id="IPR036922">
    <property type="entry name" value="Rieske_2Fe-2S_sf"/>
</dbReference>
<keyword evidence="4" id="KW-0411">Iron-sulfur</keyword>
<keyword evidence="2" id="KW-0479">Metal-binding</keyword>
<dbReference type="FunFam" id="2.102.10.10:FF:000014">
    <property type="entry name" value="Oxidoreductase, FAD dependent"/>
    <property type="match status" value="1"/>
</dbReference>
<dbReference type="KEGG" id="psti:SOO65_16020"/>
<keyword evidence="7" id="KW-0560">Oxidoreductase</keyword>
<dbReference type="PROSITE" id="PS51296">
    <property type="entry name" value="RIESKE"/>
    <property type="match status" value="1"/>
</dbReference>
<dbReference type="PANTHER" id="PTHR13847:SF281">
    <property type="entry name" value="FAD DEPENDENT OXIDOREDUCTASE DOMAIN-CONTAINING PROTEIN"/>
    <property type="match status" value="1"/>
</dbReference>
<proteinExistence type="predicted"/>
<dbReference type="Gene3D" id="3.30.9.10">
    <property type="entry name" value="D-Amino Acid Oxidase, subunit A, domain 2"/>
    <property type="match status" value="1"/>
</dbReference>
<evidence type="ECO:0000313" key="7">
    <source>
        <dbReference type="EMBL" id="WPU64202.1"/>
    </source>
</evidence>
<dbReference type="PANTHER" id="PTHR13847">
    <property type="entry name" value="SARCOSINE DEHYDROGENASE-RELATED"/>
    <property type="match status" value="1"/>
</dbReference>
<dbReference type="SUPFAM" id="SSF51905">
    <property type="entry name" value="FAD/NAD(P)-binding domain"/>
    <property type="match status" value="1"/>
</dbReference>
<evidence type="ECO:0000256" key="2">
    <source>
        <dbReference type="ARBA" id="ARBA00022723"/>
    </source>
</evidence>
<evidence type="ECO:0000256" key="4">
    <source>
        <dbReference type="ARBA" id="ARBA00023014"/>
    </source>
</evidence>
<reference evidence="7 8" key="1">
    <citation type="submission" date="2023-11" db="EMBL/GenBank/DDBJ databases">
        <title>Peredibacter starrii A3.12.</title>
        <authorList>
            <person name="Mitchell R.J."/>
        </authorList>
    </citation>
    <scope>NUCLEOTIDE SEQUENCE [LARGE SCALE GENOMIC DNA]</scope>
    <source>
        <strain evidence="7 8">A3.12</strain>
    </source>
</reference>
<dbReference type="Gene3D" id="2.102.10.10">
    <property type="entry name" value="Rieske [2Fe-2S] iron-sulphur domain"/>
    <property type="match status" value="1"/>
</dbReference>
<keyword evidence="1" id="KW-0001">2Fe-2S</keyword>
<evidence type="ECO:0000256" key="3">
    <source>
        <dbReference type="ARBA" id="ARBA00023004"/>
    </source>
</evidence>
<dbReference type="AlphaFoldDB" id="A0AAX4HM13"/>
<dbReference type="EC" id="1.-.-.-" evidence="7"/>
<dbReference type="Proteomes" id="UP001324634">
    <property type="component" value="Chromosome"/>
</dbReference>
<name>A0AAX4HM13_9BACT</name>
<dbReference type="InterPro" id="IPR036188">
    <property type="entry name" value="FAD/NAD-bd_sf"/>
</dbReference>
<dbReference type="SUPFAM" id="SSF50022">
    <property type="entry name" value="ISP domain"/>
    <property type="match status" value="1"/>
</dbReference>
<dbReference type="GO" id="GO:0016491">
    <property type="term" value="F:oxidoreductase activity"/>
    <property type="evidence" value="ECO:0007669"/>
    <property type="project" value="UniProtKB-KW"/>
</dbReference>
<dbReference type="RefSeq" id="WP_321392552.1">
    <property type="nucleotide sequence ID" value="NZ_CP139487.1"/>
</dbReference>
<sequence length="510" mass="57473">METQSIWFSPNNEFEFAPFKGNEEVDVTIIGGGITGITAAYLLSQTGLKVKLLEANKLGVSNTGRSTGNLYCTMDVLFQDLLSKYDSNTILKVLQSREEAINFIEKTIQTLKIDCDFKRVPWVLFSGAEEVDKKIEKEYAHAMELGLKVEWLDKGHELLRPLKGRVGLKLDHQAQFNPYDYVLGVARILSQQGCSIHEGSRVLEIDKDGDLFSLTTDQGTLITKHLIEATHTPIGFSALQTVLGPYREYGVASKTTRPLVEDGIFWGRYDVDKKFSVRHYKDHLLIIGQPHKVGQGSSLEGIEHLKEFGQKMFALEEYQFEWGGQHYRPADLLPYIGRRMGSNSFVATGFSTDGLVYGTLAALIIKDEILGIQNSYAELYRSNRITPLKSAYKFIKENMNVAQKYAEDYLHREEIKDLGVDQGMVVNEDGRRYAINKDEEGHLHVCSAVCPHLGCIVHWNEGERTWDCPCHGSRFDRLGHVIEGPALKGLETVHEPKIGEVNQRSSEAQQ</sequence>
<evidence type="ECO:0000256" key="5">
    <source>
        <dbReference type="ARBA" id="ARBA00023157"/>
    </source>
</evidence>
<keyword evidence="5" id="KW-1015">Disulfide bond</keyword>
<dbReference type="Gene3D" id="3.50.50.60">
    <property type="entry name" value="FAD/NAD(P)-binding domain"/>
    <property type="match status" value="1"/>
</dbReference>
<evidence type="ECO:0000256" key="1">
    <source>
        <dbReference type="ARBA" id="ARBA00022714"/>
    </source>
</evidence>
<evidence type="ECO:0000259" key="6">
    <source>
        <dbReference type="PROSITE" id="PS51296"/>
    </source>
</evidence>
<dbReference type="GO" id="GO:0016020">
    <property type="term" value="C:membrane"/>
    <property type="evidence" value="ECO:0007669"/>
    <property type="project" value="InterPro"/>
</dbReference>
<dbReference type="InterPro" id="IPR006076">
    <property type="entry name" value="FAD-dep_OxRdtase"/>
</dbReference>
<accession>A0AAX4HM13</accession>
<organism evidence="7 8">
    <name type="scientific">Peredibacter starrii</name>
    <dbReference type="NCBI Taxonomy" id="28202"/>
    <lineage>
        <taxon>Bacteria</taxon>
        <taxon>Pseudomonadati</taxon>
        <taxon>Bdellovibrionota</taxon>
        <taxon>Bacteriovoracia</taxon>
        <taxon>Bacteriovoracales</taxon>
        <taxon>Bacteriovoracaceae</taxon>
        <taxon>Peredibacter</taxon>
    </lineage>
</organism>
<dbReference type="GO" id="GO:0051537">
    <property type="term" value="F:2 iron, 2 sulfur cluster binding"/>
    <property type="evidence" value="ECO:0007669"/>
    <property type="project" value="UniProtKB-KW"/>
</dbReference>
<dbReference type="GO" id="GO:0005737">
    <property type="term" value="C:cytoplasm"/>
    <property type="evidence" value="ECO:0007669"/>
    <property type="project" value="TreeGrafter"/>
</dbReference>
<dbReference type="GO" id="GO:0046872">
    <property type="term" value="F:metal ion binding"/>
    <property type="evidence" value="ECO:0007669"/>
    <property type="project" value="UniProtKB-KW"/>
</dbReference>
<evidence type="ECO:0000313" key="8">
    <source>
        <dbReference type="Proteomes" id="UP001324634"/>
    </source>
</evidence>
<dbReference type="InterPro" id="IPR017941">
    <property type="entry name" value="Rieske_2Fe-2S"/>
</dbReference>
<keyword evidence="8" id="KW-1185">Reference proteome</keyword>